<proteinExistence type="predicted"/>
<evidence type="ECO:0000313" key="1">
    <source>
        <dbReference type="EMBL" id="GAJ28341.1"/>
    </source>
</evidence>
<reference evidence="2" key="1">
    <citation type="journal article" date="2014" name="FEMS Microbiol. Lett.">
        <title>Draft Genomic DNA Sequence of the Facultatively Methylotrophic Bacterium Acidomonas methanolica type strain MB58.</title>
        <authorList>
            <person name="Higashiura N."/>
            <person name="Hadano H."/>
            <person name="Hirakawa H."/>
            <person name="Matsutani M."/>
            <person name="Takabe S."/>
            <person name="Matsushita K."/>
            <person name="Azuma Y."/>
        </authorList>
    </citation>
    <scope>NUCLEOTIDE SEQUENCE [LARGE SCALE GENOMIC DNA]</scope>
    <source>
        <strain evidence="2">MB58</strain>
    </source>
</reference>
<dbReference type="OrthoDB" id="7268522at2"/>
<dbReference type="Proteomes" id="UP000019760">
    <property type="component" value="Unassembled WGS sequence"/>
</dbReference>
<gene>
    <name evidence="1" type="ORF">Amme_020_010</name>
</gene>
<dbReference type="EMBL" id="BAND01000020">
    <property type="protein sequence ID" value="GAJ28341.1"/>
    <property type="molecule type" value="Genomic_DNA"/>
</dbReference>
<accession>A0A023D3F0</accession>
<comment type="caution">
    <text evidence="1">The sequence shown here is derived from an EMBL/GenBank/DDBJ whole genome shotgun (WGS) entry which is preliminary data.</text>
</comment>
<reference evidence="1 2" key="2">
    <citation type="journal article" date="2014" name="FEMS Microbiol. Lett.">
        <title>Draft genomic DNA sequence of the facultatively methylotrophic bacterium Acidomonas methanolica type strain MB58.</title>
        <authorList>
            <person name="Higashiura N."/>
            <person name="Hadano H."/>
            <person name="Hirakawa H."/>
            <person name="Matsutani M."/>
            <person name="Takabe S."/>
            <person name="Matsushita K."/>
            <person name="Azuma Y."/>
        </authorList>
    </citation>
    <scope>NUCLEOTIDE SEQUENCE [LARGE SCALE GENOMIC DNA]</scope>
    <source>
        <strain evidence="1 2">MB58</strain>
    </source>
</reference>
<keyword evidence="2" id="KW-1185">Reference proteome</keyword>
<dbReference type="SUPFAM" id="SSF55298">
    <property type="entry name" value="YjgF-like"/>
    <property type="match status" value="1"/>
</dbReference>
<protein>
    <submittedName>
        <fullName evidence="1">Uncharacterized protein</fullName>
    </submittedName>
</protein>
<dbReference type="AlphaFoldDB" id="A0A023D3F0"/>
<organism evidence="1 2">
    <name type="scientific">Acidomonas methanolica NBRC 104435</name>
    <dbReference type="NCBI Taxonomy" id="1231351"/>
    <lineage>
        <taxon>Bacteria</taxon>
        <taxon>Pseudomonadati</taxon>
        <taxon>Pseudomonadota</taxon>
        <taxon>Alphaproteobacteria</taxon>
        <taxon>Acetobacterales</taxon>
        <taxon>Acetobacteraceae</taxon>
        <taxon>Acidomonas</taxon>
    </lineage>
</organism>
<dbReference type="Gene3D" id="3.30.1330.40">
    <property type="entry name" value="RutC-like"/>
    <property type="match status" value="1"/>
</dbReference>
<sequence length="114" mass="12165">MPESIQDDAPAGAETIVIPAIAGLMPDGKIPSRMVEECRLALESANDRLARSGLSLYGVTHLVCLVRDMDGYRQCGALIAEALGPARPVVTLRVVPSLPREGQRLAFTVRVARG</sequence>
<name>A0A023D3F0_ACIMT</name>
<evidence type="ECO:0000313" key="2">
    <source>
        <dbReference type="Proteomes" id="UP000019760"/>
    </source>
</evidence>
<dbReference type="RefSeq" id="WP_052511705.1">
    <property type="nucleotide sequence ID" value="NZ_BAND01000020.1"/>
</dbReference>
<dbReference type="InterPro" id="IPR035959">
    <property type="entry name" value="RutC-like_sf"/>
</dbReference>